<dbReference type="EMBL" id="OOIL02004257">
    <property type="protein sequence ID" value="VFQ91048.1"/>
    <property type="molecule type" value="Genomic_DNA"/>
</dbReference>
<organism evidence="1 2">
    <name type="scientific">Cuscuta campestris</name>
    <dbReference type="NCBI Taxonomy" id="132261"/>
    <lineage>
        <taxon>Eukaryota</taxon>
        <taxon>Viridiplantae</taxon>
        <taxon>Streptophyta</taxon>
        <taxon>Embryophyta</taxon>
        <taxon>Tracheophyta</taxon>
        <taxon>Spermatophyta</taxon>
        <taxon>Magnoliopsida</taxon>
        <taxon>eudicotyledons</taxon>
        <taxon>Gunneridae</taxon>
        <taxon>Pentapetalae</taxon>
        <taxon>asterids</taxon>
        <taxon>lamiids</taxon>
        <taxon>Solanales</taxon>
        <taxon>Convolvulaceae</taxon>
        <taxon>Cuscuteae</taxon>
        <taxon>Cuscuta</taxon>
        <taxon>Cuscuta subgen. Grammica</taxon>
        <taxon>Cuscuta sect. Cleistogrammica</taxon>
    </lineage>
</organism>
<accession>A0A484MSM4</accession>
<protein>
    <submittedName>
        <fullName evidence="1">Uncharacterized protein</fullName>
    </submittedName>
</protein>
<proteinExistence type="predicted"/>
<evidence type="ECO:0000313" key="1">
    <source>
        <dbReference type="EMBL" id="VFQ91048.1"/>
    </source>
</evidence>
<dbReference type="Proteomes" id="UP000595140">
    <property type="component" value="Unassembled WGS sequence"/>
</dbReference>
<gene>
    <name evidence="1" type="ORF">CCAM_LOCUS32824</name>
</gene>
<name>A0A484MSM4_9ASTE</name>
<dbReference type="AlphaFoldDB" id="A0A484MSM4"/>
<reference evidence="1 2" key="1">
    <citation type="submission" date="2018-04" db="EMBL/GenBank/DDBJ databases">
        <authorList>
            <person name="Vogel A."/>
        </authorList>
    </citation>
    <scope>NUCLEOTIDE SEQUENCE [LARGE SCALE GENOMIC DNA]</scope>
</reference>
<evidence type="ECO:0000313" key="2">
    <source>
        <dbReference type="Proteomes" id="UP000595140"/>
    </source>
</evidence>
<keyword evidence="2" id="KW-1185">Reference proteome</keyword>
<sequence>MSAAATTSIAAPAAVATATAAARGPAATAIAAARSSAKVAAAPRSTVAVASILPMCAAPMSAATAGTKKVCGRRAGTIEGVGLLMFNEEQGGSNFQERGERILILQKLDMTADVVGEAL</sequence>